<proteinExistence type="predicted"/>
<name>A0ABN2EBP7_9ACTN</name>
<dbReference type="Proteomes" id="UP001500190">
    <property type="component" value="Unassembled WGS sequence"/>
</dbReference>
<accession>A0ABN2EBP7</accession>
<sequence>MSRLVRYGTAAGLILTVAVTVAFLVSAGTRSHLTTVALVVTSVGLVAISLLIGNMGWHPRINGPYLDVATLIGRQSVDLTRLTATRWERSRGGALWIRLHDDITDVSIQIPVPHHVRPALTQALRDAIIRGVQVPQRITNLFNLPPVPGAPRNSGSNPAVLAGILVGVLFLGVVFGLILSL</sequence>
<feature type="transmembrane region" description="Helical" evidence="1">
    <location>
        <begin position="33"/>
        <end position="52"/>
    </location>
</feature>
<evidence type="ECO:0008006" key="4">
    <source>
        <dbReference type="Google" id="ProtNLM"/>
    </source>
</evidence>
<reference evidence="2 3" key="1">
    <citation type="journal article" date="2019" name="Int. J. Syst. Evol. Microbiol.">
        <title>The Global Catalogue of Microorganisms (GCM) 10K type strain sequencing project: providing services to taxonomists for standard genome sequencing and annotation.</title>
        <authorList>
            <consortium name="The Broad Institute Genomics Platform"/>
            <consortium name="The Broad Institute Genome Sequencing Center for Infectious Disease"/>
            <person name="Wu L."/>
            <person name="Ma J."/>
        </authorList>
    </citation>
    <scope>NUCLEOTIDE SEQUENCE [LARGE SCALE GENOMIC DNA]</scope>
    <source>
        <strain evidence="2 3">JCM 14304</strain>
    </source>
</reference>
<keyword evidence="1" id="KW-1133">Transmembrane helix</keyword>
<keyword evidence="3" id="KW-1185">Reference proteome</keyword>
<keyword evidence="1" id="KW-0472">Membrane</keyword>
<organism evidence="2 3">
    <name type="scientific">Kribbella karoonensis</name>
    <dbReference type="NCBI Taxonomy" id="324851"/>
    <lineage>
        <taxon>Bacteria</taxon>
        <taxon>Bacillati</taxon>
        <taxon>Actinomycetota</taxon>
        <taxon>Actinomycetes</taxon>
        <taxon>Propionibacteriales</taxon>
        <taxon>Kribbellaceae</taxon>
        <taxon>Kribbella</taxon>
    </lineage>
</organism>
<comment type="caution">
    <text evidence="2">The sequence shown here is derived from an EMBL/GenBank/DDBJ whole genome shotgun (WGS) entry which is preliminary data.</text>
</comment>
<feature type="transmembrane region" description="Helical" evidence="1">
    <location>
        <begin position="159"/>
        <end position="179"/>
    </location>
</feature>
<evidence type="ECO:0000313" key="3">
    <source>
        <dbReference type="Proteomes" id="UP001500190"/>
    </source>
</evidence>
<protein>
    <recommendedName>
        <fullName evidence="4">PH (Pleckstrin Homology) domain-containing protein</fullName>
    </recommendedName>
</protein>
<evidence type="ECO:0000256" key="1">
    <source>
        <dbReference type="SAM" id="Phobius"/>
    </source>
</evidence>
<dbReference type="EMBL" id="BAAAND010000008">
    <property type="protein sequence ID" value="GAA1602709.1"/>
    <property type="molecule type" value="Genomic_DNA"/>
</dbReference>
<feature type="transmembrane region" description="Helical" evidence="1">
    <location>
        <begin position="7"/>
        <end position="27"/>
    </location>
</feature>
<evidence type="ECO:0000313" key="2">
    <source>
        <dbReference type="EMBL" id="GAA1602709.1"/>
    </source>
</evidence>
<keyword evidence="1" id="KW-0812">Transmembrane</keyword>
<gene>
    <name evidence="2" type="ORF">GCM10009742_58850</name>
</gene>